<name>A0A7K0KH57_9BACT</name>
<feature type="compositionally biased region" description="Basic and acidic residues" evidence="2">
    <location>
        <begin position="137"/>
        <end position="146"/>
    </location>
</feature>
<feature type="coiled-coil region" evidence="1">
    <location>
        <begin position="218"/>
        <end position="245"/>
    </location>
</feature>
<keyword evidence="3" id="KW-1133">Transmembrane helix</keyword>
<evidence type="ECO:0000313" key="5">
    <source>
        <dbReference type="Proteomes" id="UP000438914"/>
    </source>
</evidence>
<sequence length="256" mass="28870">MKTYTKAYIQSLLDKYLDGLTSLEEERLLGEYFRTQSVPPEWEDYREMFAWFDNGMKGEYLQDDNGINNAETASTSIPPKRSKMIRLTLPWLAAACLAGGLIWGIWPKQHSSQSLTITTDNASGQLIRSSLKEHAALRTESKENERPAVTPVTSDQRSIPHVLAATQSSTKMITISEKEISIGHQDSLLLAQAQHDVDQWQIINDSAKADHSLLMANLLETKAMIAQAHEEIAQAKRLIDSEDKQQHYSPYNIIEL</sequence>
<organism evidence="4 5">
    <name type="scientific">Hallella mizrahii</name>
    <dbReference type="NCBI Taxonomy" id="2606637"/>
    <lineage>
        <taxon>Bacteria</taxon>
        <taxon>Pseudomonadati</taxon>
        <taxon>Bacteroidota</taxon>
        <taxon>Bacteroidia</taxon>
        <taxon>Bacteroidales</taxon>
        <taxon>Prevotellaceae</taxon>
        <taxon>Hallella</taxon>
    </lineage>
</organism>
<accession>A0A7K0KH57</accession>
<dbReference type="EMBL" id="VUNG01000031">
    <property type="protein sequence ID" value="MST85199.1"/>
    <property type="molecule type" value="Genomic_DNA"/>
</dbReference>
<keyword evidence="3" id="KW-0472">Membrane</keyword>
<keyword evidence="5" id="KW-1185">Reference proteome</keyword>
<reference evidence="4 5" key="1">
    <citation type="submission" date="2019-08" db="EMBL/GenBank/DDBJ databases">
        <title>In-depth cultivation of the pig gut microbiome towards novel bacterial diversity and tailored functional studies.</title>
        <authorList>
            <person name="Wylensek D."/>
            <person name="Hitch T.C.A."/>
            <person name="Clavel T."/>
        </authorList>
    </citation>
    <scope>NUCLEOTIDE SEQUENCE [LARGE SCALE GENOMIC DNA]</scope>
    <source>
        <strain evidence="4 5">LKV-178-WT-2A</strain>
    </source>
</reference>
<protein>
    <submittedName>
        <fullName evidence="4">Uncharacterized protein</fullName>
    </submittedName>
</protein>
<keyword evidence="3" id="KW-0812">Transmembrane</keyword>
<evidence type="ECO:0000313" key="4">
    <source>
        <dbReference type="EMBL" id="MST85199.1"/>
    </source>
</evidence>
<evidence type="ECO:0000256" key="2">
    <source>
        <dbReference type="SAM" id="MobiDB-lite"/>
    </source>
</evidence>
<proteinExistence type="predicted"/>
<evidence type="ECO:0000256" key="3">
    <source>
        <dbReference type="SAM" id="Phobius"/>
    </source>
</evidence>
<feature type="transmembrane region" description="Helical" evidence="3">
    <location>
        <begin position="87"/>
        <end position="106"/>
    </location>
</feature>
<feature type="region of interest" description="Disordered" evidence="2">
    <location>
        <begin position="137"/>
        <end position="157"/>
    </location>
</feature>
<dbReference type="Proteomes" id="UP000438914">
    <property type="component" value="Unassembled WGS sequence"/>
</dbReference>
<keyword evidence="1" id="KW-0175">Coiled coil</keyword>
<evidence type="ECO:0000256" key="1">
    <source>
        <dbReference type="SAM" id="Coils"/>
    </source>
</evidence>
<comment type="caution">
    <text evidence="4">The sequence shown here is derived from an EMBL/GenBank/DDBJ whole genome shotgun (WGS) entry which is preliminary data.</text>
</comment>
<dbReference type="RefSeq" id="WP_154534785.1">
    <property type="nucleotide sequence ID" value="NZ_VUNG01000031.1"/>
</dbReference>
<gene>
    <name evidence="4" type="ORF">FYJ73_11085</name>
</gene>
<dbReference type="AlphaFoldDB" id="A0A7K0KH57"/>